<evidence type="ECO:0000313" key="1">
    <source>
        <dbReference type="EMBL" id="CAD1470311.1"/>
    </source>
</evidence>
<proteinExistence type="predicted"/>
<keyword evidence="2" id="KW-1185">Reference proteome</keyword>
<accession>A0A6V7H027</accession>
<dbReference type="OrthoDB" id="7552189at2759"/>
<comment type="caution">
    <text evidence="1">The sequence shown here is derived from an EMBL/GenBank/DDBJ whole genome shotgun (WGS) entry which is preliminary data.</text>
</comment>
<feature type="non-terminal residue" evidence="1">
    <location>
        <position position="1"/>
    </location>
</feature>
<dbReference type="EMBL" id="CAJDYZ010003651">
    <property type="protein sequence ID" value="CAD1470311.1"/>
    <property type="molecule type" value="Genomic_DNA"/>
</dbReference>
<name>A0A6V7H027_9HYME</name>
<gene>
    <name evidence="1" type="ORF">MHI_LOCUS183757</name>
</gene>
<organism evidence="1 2">
    <name type="scientific">Heterotrigona itama</name>
    <dbReference type="NCBI Taxonomy" id="395501"/>
    <lineage>
        <taxon>Eukaryota</taxon>
        <taxon>Metazoa</taxon>
        <taxon>Ecdysozoa</taxon>
        <taxon>Arthropoda</taxon>
        <taxon>Hexapoda</taxon>
        <taxon>Insecta</taxon>
        <taxon>Pterygota</taxon>
        <taxon>Neoptera</taxon>
        <taxon>Endopterygota</taxon>
        <taxon>Hymenoptera</taxon>
        <taxon>Apocrita</taxon>
        <taxon>Aculeata</taxon>
        <taxon>Apoidea</taxon>
        <taxon>Anthophila</taxon>
        <taxon>Apidae</taxon>
        <taxon>Heterotrigona</taxon>
    </lineage>
</organism>
<protein>
    <submittedName>
        <fullName evidence="1">Uncharacterized protein</fullName>
    </submittedName>
</protein>
<dbReference type="AlphaFoldDB" id="A0A6V7H027"/>
<evidence type="ECO:0000313" key="2">
    <source>
        <dbReference type="Proteomes" id="UP000752696"/>
    </source>
</evidence>
<reference evidence="1" key="1">
    <citation type="submission" date="2020-07" db="EMBL/GenBank/DDBJ databases">
        <authorList>
            <person name="Nazaruddin N."/>
        </authorList>
    </citation>
    <scope>NUCLEOTIDE SEQUENCE</scope>
</reference>
<sequence>GTMLPPPPVAIFPPAAAMLPRGPPQFAAPYPPPIFYWPYPSPPVSPTNYYNPANVGGIGIPQQAALLTPAECLQLAPGATVPAATTPTAEPPRIDAFLSRMDLEKRVPIPAPPQAECNPFIEVFMLTFRSFYIGWKSLEISEQKLMFGIRAMSLIHDVVAFNSSKIFGSQHCGSEYRATVGRTR</sequence>
<dbReference type="Proteomes" id="UP000752696">
    <property type="component" value="Unassembled WGS sequence"/>
</dbReference>